<dbReference type="InterPro" id="IPR013783">
    <property type="entry name" value="Ig-like_fold"/>
</dbReference>
<dbReference type="AlphaFoldDB" id="M8D3J1"/>
<evidence type="ECO:0000259" key="2">
    <source>
        <dbReference type="Pfam" id="PF13115"/>
    </source>
</evidence>
<evidence type="ECO:0000313" key="4">
    <source>
        <dbReference type="Proteomes" id="UP000012081"/>
    </source>
</evidence>
<reference evidence="3 4" key="1">
    <citation type="submission" date="2013-03" db="EMBL/GenBank/DDBJ databases">
        <title>Assembly of a new bacterial strain Brevibacillus borstelensis AK1.</title>
        <authorList>
            <person name="Rajan I."/>
            <person name="PoliReddy D."/>
            <person name="Sugumar T."/>
            <person name="Rathinam K."/>
            <person name="Alqarawi S."/>
            <person name="Khalil A.B."/>
            <person name="Sivakumar N."/>
        </authorList>
    </citation>
    <scope>NUCLEOTIDE SEQUENCE [LARGE SCALE GENOMIC DNA]</scope>
    <source>
        <strain evidence="3 4">AK1</strain>
    </source>
</reference>
<organism evidence="3 4">
    <name type="scientific">Brevibacillus borstelensis AK1</name>
    <dbReference type="NCBI Taxonomy" id="1300222"/>
    <lineage>
        <taxon>Bacteria</taxon>
        <taxon>Bacillati</taxon>
        <taxon>Bacillota</taxon>
        <taxon>Bacilli</taxon>
        <taxon>Bacillales</taxon>
        <taxon>Paenibacillaceae</taxon>
        <taxon>Brevibacillus</taxon>
    </lineage>
</organism>
<feature type="region of interest" description="Disordered" evidence="1">
    <location>
        <begin position="139"/>
        <end position="175"/>
    </location>
</feature>
<dbReference type="Gene3D" id="2.60.40.10">
    <property type="entry name" value="Immunoglobulins"/>
    <property type="match status" value="1"/>
</dbReference>
<feature type="domain" description="YtkA-like" evidence="2">
    <location>
        <begin position="41"/>
        <end position="120"/>
    </location>
</feature>
<evidence type="ECO:0000313" key="3">
    <source>
        <dbReference type="EMBL" id="EMT50824.1"/>
    </source>
</evidence>
<accession>M8D3J1</accession>
<gene>
    <name evidence="3" type="ORF">I532_20966</name>
</gene>
<protein>
    <recommendedName>
        <fullName evidence="2">YtkA-like domain-containing protein</fullName>
    </recommendedName>
</protein>
<evidence type="ECO:0000256" key="1">
    <source>
        <dbReference type="SAM" id="MobiDB-lite"/>
    </source>
</evidence>
<feature type="domain" description="YtkA-like" evidence="2">
    <location>
        <begin position="180"/>
        <end position="258"/>
    </location>
</feature>
<dbReference type="Pfam" id="PF13115">
    <property type="entry name" value="YtkA"/>
    <property type="match status" value="2"/>
</dbReference>
<dbReference type="Proteomes" id="UP000012081">
    <property type="component" value="Unassembled WGS sequence"/>
</dbReference>
<keyword evidence="4" id="KW-1185">Reference proteome</keyword>
<dbReference type="STRING" id="1300222.I532_20966"/>
<feature type="compositionally biased region" description="Basic and acidic residues" evidence="1">
    <location>
        <begin position="161"/>
        <end position="175"/>
    </location>
</feature>
<name>M8D3J1_9BACL</name>
<proteinExistence type="predicted"/>
<sequence length="275" mass="30152">MMTESEDVQVKRHIWTVIASLALIVGAGCSKEENALPSGSPIEVALTIEPQEVVANEAVTFSIKVTQDGAPVDDARETEFEIWKDGQEQHETIPATLQKEGVYTAQKTFAEPGAYNVMYHVTARDFHNMQTQTFTVKGAADQADGSHAAHEHDQASQPEHSAAHEHGSSHGSEEHHHGAVVNMHFQPAESIKANEAASLTVHVQKDNQALTEAAVKFEIWREGEEKHQYVDASEKQPGEYTTANAAFPASGTYTVKVHVEKGEIHDHKEFSVTVQ</sequence>
<dbReference type="InterPro" id="IPR032693">
    <property type="entry name" value="YtkA-like_dom"/>
</dbReference>
<comment type="caution">
    <text evidence="3">The sequence shown here is derived from an EMBL/GenBank/DDBJ whole genome shotgun (WGS) entry which is preliminary data.</text>
</comment>
<dbReference type="PATRIC" id="fig|1300222.3.peg.4413"/>
<dbReference type="EMBL" id="APBN01000012">
    <property type="protein sequence ID" value="EMT50824.1"/>
    <property type="molecule type" value="Genomic_DNA"/>
</dbReference>